<dbReference type="Proteomes" id="UP001206357">
    <property type="component" value="Unassembled WGS sequence"/>
</dbReference>
<keyword evidence="1" id="KW-0812">Transmembrane</keyword>
<proteinExistence type="predicted"/>
<dbReference type="EMBL" id="JANKAU010000010">
    <property type="protein sequence ID" value="MCR1915429.1"/>
    <property type="molecule type" value="Genomic_DNA"/>
</dbReference>
<name>A0AAW5LT70_LACJH</name>
<protein>
    <submittedName>
        <fullName evidence="2">Uncharacterized protein</fullName>
    </submittedName>
</protein>
<evidence type="ECO:0000256" key="1">
    <source>
        <dbReference type="SAM" id="Phobius"/>
    </source>
</evidence>
<reference evidence="2" key="1">
    <citation type="submission" date="2022-07" db="EMBL/GenBank/DDBJ databases">
        <title>Enhanced cultured diversity of the mouse gut microbiota enables custom-made synthetic communities.</title>
        <authorList>
            <person name="Afrizal A."/>
        </authorList>
    </citation>
    <scope>NUCLEOTIDE SEQUENCE</scope>
    <source>
        <strain evidence="2">DSM 100219</strain>
    </source>
</reference>
<feature type="transmembrane region" description="Helical" evidence="1">
    <location>
        <begin position="12"/>
        <end position="39"/>
    </location>
</feature>
<dbReference type="RefSeq" id="WP_146283345.1">
    <property type="nucleotide sequence ID" value="NZ_JANKAU010000010.1"/>
</dbReference>
<dbReference type="AlphaFoldDB" id="A0AAW5LT70"/>
<gene>
    <name evidence="2" type="ORF">NSA17_08295</name>
</gene>
<keyword evidence="1" id="KW-0472">Membrane</keyword>
<feature type="transmembrane region" description="Helical" evidence="1">
    <location>
        <begin position="45"/>
        <end position="66"/>
    </location>
</feature>
<comment type="caution">
    <text evidence="2">The sequence shown here is derived from an EMBL/GenBank/DDBJ whole genome shotgun (WGS) entry which is preliminary data.</text>
</comment>
<accession>A0AAW5LT70</accession>
<keyword evidence="1" id="KW-1133">Transmembrane helix</keyword>
<evidence type="ECO:0000313" key="3">
    <source>
        <dbReference type="Proteomes" id="UP001206357"/>
    </source>
</evidence>
<organism evidence="2 3">
    <name type="scientific">Lactobacillus johnsonii</name>
    <dbReference type="NCBI Taxonomy" id="33959"/>
    <lineage>
        <taxon>Bacteria</taxon>
        <taxon>Bacillati</taxon>
        <taxon>Bacillota</taxon>
        <taxon>Bacilli</taxon>
        <taxon>Lactobacillales</taxon>
        <taxon>Lactobacillaceae</taxon>
        <taxon>Lactobacillus</taxon>
    </lineage>
</organism>
<sequence length="70" mass="7538">MGTVIFGCIGIVLLGFAIYYIGAFVLGLAIIGLMIYFPFWVIDGGYNVILGILGIAILALIIYMVIGEHK</sequence>
<evidence type="ECO:0000313" key="2">
    <source>
        <dbReference type="EMBL" id="MCR1915429.1"/>
    </source>
</evidence>